<keyword evidence="9 17" id="KW-1015">Disulfide bond</keyword>
<evidence type="ECO:0000256" key="2">
    <source>
        <dbReference type="ARBA" id="ARBA00022475"/>
    </source>
</evidence>
<dbReference type="PANTHER" id="PTHR23343">
    <property type="entry name" value="ZONA PELLUCIDA SPERM-BINDING PROTEIN"/>
    <property type="match status" value="1"/>
</dbReference>
<evidence type="ECO:0000256" key="14">
    <source>
        <dbReference type="ARBA" id="ARBA00040238"/>
    </source>
</evidence>
<dbReference type="GO" id="GO:0060468">
    <property type="term" value="P:prevention of polyspermy"/>
    <property type="evidence" value="ECO:0007669"/>
    <property type="project" value="TreeGrafter"/>
</dbReference>
<evidence type="ECO:0000256" key="15">
    <source>
        <dbReference type="ARBA" id="ARBA00042273"/>
    </source>
</evidence>
<reference evidence="20" key="3">
    <citation type="submission" date="2025-09" db="UniProtKB">
        <authorList>
            <consortium name="Ensembl"/>
        </authorList>
    </citation>
    <scope>IDENTIFICATION</scope>
</reference>
<keyword evidence="10" id="KW-0325">Glycoprotein</keyword>
<dbReference type="Gene3D" id="2.60.40.3210">
    <property type="entry name" value="Zona pellucida, ZP-N domain"/>
    <property type="match status" value="1"/>
</dbReference>
<dbReference type="GO" id="GO:0035805">
    <property type="term" value="C:egg coat"/>
    <property type="evidence" value="ECO:0007669"/>
    <property type="project" value="UniProtKB-SubCell"/>
</dbReference>
<evidence type="ECO:0000256" key="6">
    <source>
        <dbReference type="ARBA" id="ARBA00022692"/>
    </source>
</evidence>
<evidence type="ECO:0000256" key="5">
    <source>
        <dbReference type="ARBA" id="ARBA00022685"/>
    </source>
</evidence>
<evidence type="ECO:0000256" key="8">
    <source>
        <dbReference type="ARBA" id="ARBA00023136"/>
    </source>
</evidence>
<keyword evidence="4" id="KW-0272">Extracellular matrix</keyword>
<dbReference type="InterPro" id="IPR055356">
    <property type="entry name" value="ZP-N"/>
</dbReference>
<keyword evidence="8" id="KW-0472">Membrane</keyword>
<keyword evidence="5" id="KW-0165">Cleavage on pair of basic residues</keyword>
<dbReference type="CDD" id="cd00111">
    <property type="entry name" value="Trefoil"/>
    <property type="match status" value="1"/>
</dbReference>
<evidence type="ECO:0000256" key="10">
    <source>
        <dbReference type="ARBA" id="ARBA00023180"/>
    </source>
</evidence>
<feature type="domain" description="ZP" evidence="18">
    <location>
        <begin position="75"/>
        <end position="358"/>
    </location>
</feature>
<keyword evidence="3" id="KW-0964">Secreted</keyword>
<dbReference type="GeneTree" id="ENSGT00940000163253"/>
<evidence type="ECO:0000256" key="16">
    <source>
        <dbReference type="ARBA" id="ARBA00042573"/>
    </source>
</evidence>
<evidence type="ECO:0000256" key="3">
    <source>
        <dbReference type="ARBA" id="ARBA00022525"/>
    </source>
</evidence>
<dbReference type="Proteomes" id="UP000265140">
    <property type="component" value="Chromosome 14"/>
</dbReference>
<protein>
    <recommendedName>
        <fullName evidence="14">Zona pellucida sperm-binding protein 4</fullName>
    </recommendedName>
    <alternativeName>
        <fullName evidence="16">Zona pellucida glycoprotein 4</fullName>
    </alternativeName>
    <alternativeName>
        <fullName evidence="15">Zona pellucida protein B</fullName>
    </alternativeName>
</protein>
<evidence type="ECO:0000256" key="12">
    <source>
        <dbReference type="ARBA" id="ARBA00024183"/>
    </source>
</evidence>
<evidence type="ECO:0000256" key="1">
    <source>
        <dbReference type="ARBA" id="ARBA00004251"/>
    </source>
</evidence>
<dbReference type="InterPro" id="IPR042235">
    <property type="entry name" value="ZP-C_dom"/>
</dbReference>
<dbReference type="PROSITE" id="PS51448">
    <property type="entry name" value="P_TREFOIL_2"/>
    <property type="match status" value="1"/>
</dbReference>
<dbReference type="GO" id="GO:0005886">
    <property type="term" value="C:plasma membrane"/>
    <property type="evidence" value="ECO:0007669"/>
    <property type="project" value="UniProtKB-SubCell"/>
</dbReference>
<keyword evidence="7" id="KW-1133">Transmembrane helix</keyword>
<evidence type="ECO:0000313" key="20">
    <source>
        <dbReference type="Ensembl" id="ENSELUP00000088354.1"/>
    </source>
</evidence>
<dbReference type="GO" id="GO:0035804">
    <property type="term" value="F:structural constituent of egg coat"/>
    <property type="evidence" value="ECO:0007669"/>
    <property type="project" value="TreeGrafter"/>
</dbReference>
<accession>A0AAY5KH56</accession>
<comment type="function">
    <text evidence="13">Component of the zona pellucida, an extracellular matrix surrounding oocytes which mediates sperm binding, induction of the acrosome reaction and prevents post-fertilization polyspermy. The zona pellucida is composed of 3 to 4 glycoproteins, ZP1, ZP2, ZP3, and ZP4. ZP4 may act as a sperm receptor.</text>
</comment>
<dbReference type="InterPro" id="IPR051148">
    <property type="entry name" value="Zona_Pellucida_Domain_gp"/>
</dbReference>
<dbReference type="AlphaFoldDB" id="A0AAY5KH56"/>
<evidence type="ECO:0000259" key="19">
    <source>
        <dbReference type="PROSITE" id="PS51448"/>
    </source>
</evidence>
<sequence>MLGYPGDAQLWKGQKSQFRPRMLPSQDELQQLICNIVDTDKLACGLPSITAARCRAINCCFDGQKCFYGKTATVQCTKDGQFVVVVARDVTLTNLKSIHLLGRNESHCKPVVSSSFAIYQFKFTECGTVISEGVGQIVYENRLSSSYEVTVGPVGAITRDSHYDLLFQCRYTGSSVETVMTELRPVRHPDPVSSLADLNVELRLASGRCLAQGCNEDKEAYTSYYTDADYPITKVLRDPLYVEVRILGMTDPGVVLLLDHCWATTAPQRDSLPQWELLFDGCSFQDDRYMTVPIPVGTTSSLSYPSHYKRFALRMFTFVDPTSMVHLREKVYVHCSTAVCHHQAGSCKQRCQIQNPHCPQGMGWCDKMEWNSNFDLSCLCSSAHLNLFFLLASLRYCFFFATLPRWPLSQIRLFTVDI</sequence>
<dbReference type="SMART" id="SM00018">
    <property type="entry name" value="PD"/>
    <property type="match status" value="1"/>
</dbReference>
<dbReference type="InterPro" id="IPR000519">
    <property type="entry name" value="P_trefoil_dom"/>
</dbReference>
<dbReference type="InterPro" id="IPR044913">
    <property type="entry name" value="P_trefoil_dom_sf"/>
</dbReference>
<comment type="subcellular location">
    <subcellularLocation>
        <location evidence="1">Cell membrane</location>
        <topology evidence="1">Single-pass type I membrane protein</topology>
    </subcellularLocation>
    <subcellularLocation>
        <location evidence="12">Zona pellucida</location>
    </subcellularLocation>
</comment>
<keyword evidence="11" id="KW-0278">Fertilization</keyword>
<reference evidence="20" key="2">
    <citation type="submission" date="2025-08" db="UniProtKB">
        <authorList>
            <consortium name="Ensembl"/>
        </authorList>
    </citation>
    <scope>IDENTIFICATION</scope>
</reference>
<evidence type="ECO:0000256" key="13">
    <source>
        <dbReference type="ARBA" id="ARBA00037545"/>
    </source>
</evidence>
<dbReference type="InterPro" id="IPR055355">
    <property type="entry name" value="ZP-C"/>
</dbReference>
<evidence type="ECO:0000256" key="4">
    <source>
        <dbReference type="ARBA" id="ARBA00022530"/>
    </source>
</evidence>
<feature type="disulfide bond" evidence="17">
    <location>
        <begin position="44"/>
        <end position="59"/>
    </location>
</feature>
<evidence type="ECO:0000256" key="11">
    <source>
        <dbReference type="ARBA" id="ARBA00023279"/>
    </source>
</evidence>
<evidence type="ECO:0000256" key="9">
    <source>
        <dbReference type="ARBA" id="ARBA00023157"/>
    </source>
</evidence>
<dbReference type="Gene3D" id="2.60.40.4100">
    <property type="entry name" value="Zona pellucida, ZP-C domain"/>
    <property type="match status" value="1"/>
</dbReference>
<evidence type="ECO:0000313" key="21">
    <source>
        <dbReference type="Proteomes" id="UP000265140"/>
    </source>
</evidence>
<feature type="domain" description="P-type" evidence="19">
    <location>
        <begin position="32"/>
        <end position="70"/>
    </location>
</feature>
<evidence type="ECO:0000256" key="17">
    <source>
        <dbReference type="PROSITE-ProRule" id="PRU00779"/>
    </source>
</evidence>
<keyword evidence="21" id="KW-1185">Reference proteome</keyword>
<dbReference type="Pfam" id="PF00100">
    <property type="entry name" value="Zona_pellucida"/>
    <property type="match status" value="1"/>
</dbReference>
<name>A0AAY5KH56_ESOLU</name>
<dbReference type="GO" id="GO:0032190">
    <property type="term" value="F:acrosin binding"/>
    <property type="evidence" value="ECO:0007669"/>
    <property type="project" value="TreeGrafter"/>
</dbReference>
<keyword evidence="6" id="KW-0812">Transmembrane</keyword>
<dbReference type="SUPFAM" id="SSF57492">
    <property type="entry name" value="Trefoil"/>
    <property type="match status" value="1"/>
</dbReference>
<organism evidence="20 21">
    <name type="scientific">Esox lucius</name>
    <name type="common">Northern pike</name>
    <dbReference type="NCBI Taxonomy" id="8010"/>
    <lineage>
        <taxon>Eukaryota</taxon>
        <taxon>Metazoa</taxon>
        <taxon>Chordata</taxon>
        <taxon>Craniata</taxon>
        <taxon>Vertebrata</taxon>
        <taxon>Euteleostomi</taxon>
        <taxon>Actinopterygii</taxon>
        <taxon>Neopterygii</taxon>
        <taxon>Teleostei</taxon>
        <taxon>Protacanthopterygii</taxon>
        <taxon>Esociformes</taxon>
        <taxon>Esocidae</taxon>
        <taxon>Esox</taxon>
    </lineage>
</organism>
<dbReference type="InterPro" id="IPR001507">
    <property type="entry name" value="ZP_dom"/>
</dbReference>
<evidence type="ECO:0000259" key="18">
    <source>
        <dbReference type="PROSITE" id="PS51034"/>
    </source>
</evidence>
<dbReference type="PANTHER" id="PTHR23343:SF31">
    <property type="entry name" value="ZONA PELLUCIDA SPERM-BINDING PROTEIN 4"/>
    <property type="match status" value="1"/>
</dbReference>
<keyword evidence="2" id="KW-1003">Cell membrane</keyword>
<dbReference type="Ensembl" id="ENSELUT00000105604.1">
    <property type="protein sequence ID" value="ENSELUP00000088354.1"/>
    <property type="gene ID" value="ENSELUG00000045331.1"/>
</dbReference>
<dbReference type="Gene3D" id="4.10.110.10">
    <property type="entry name" value="Spasmolytic Protein, domain 1"/>
    <property type="match status" value="1"/>
</dbReference>
<feature type="disulfide bond" evidence="17">
    <location>
        <begin position="34"/>
        <end position="60"/>
    </location>
</feature>
<dbReference type="Pfam" id="PF23344">
    <property type="entry name" value="ZP-N"/>
    <property type="match status" value="1"/>
</dbReference>
<evidence type="ECO:0000256" key="7">
    <source>
        <dbReference type="ARBA" id="ARBA00022989"/>
    </source>
</evidence>
<dbReference type="PROSITE" id="PS51034">
    <property type="entry name" value="ZP_2"/>
    <property type="match status" value="1"/>
</dbReference>
<comment type="caution">
    <text evidence="17">Lacks conserved residue(s) required for the propagation of feature annotation.</text>
</comment>
<dbReference type="GO" id="GO:0007339">
    <property type="term" value="P:binding of sperm to zona pellucida"/>
    <property type="evidence" value="ECO:0007669"/>
    <property type="project" value="TreeGrafter"/>
</dbReference>
<proteinExistence type="predicted"/>
<dbReference type="SMART" id="SM00241">
    <property type="entry name" value="ZP"/>
    <property type="match status" value="1"/>
</dbReference>
<dbReference type="Pfam" id="PF00088">
    <property type="entry name" value="Trefoil"/>
    <property type="match status" value="1"/>
</dbReference>
<reference evidence="20 21" key="1">
    <citation type="submission" date="2020-02" db="EMBL/GenBank/DDBJ databases">
        <title>Esox lucius (northern pike) genome, fEsoLuc1, primary haplotype.</title>
        <authorList>
            <person name="Myers G."/>
            <person name="Karagic N."/>
            <person name="Meyer A."/>
            <person name="Pippel M."/>
            <person name="Reichard M."/>
            <person name="Winkler S."/>
            <person name="Tracey A."/>
            <person name="Sims Y."/>
            <person name="Howe K."/>
            <person name="Rhie A."/>
            <person name="Formenti G."/>
            <person name="Durbin R."/>
            <person name="Fedrigo O."/>
            <person name="Jarvis E.D."/>
        </authorList>
    </citation>
    <scope>NUCLEOTIDE SEQUENCE [LARGE SCALE GENOMIC DNA]</scope>
</reference>